<dbReference type="RefSeq" id="WP_172689738.1">
    <property type="nucleotide sequence ID" value="NZ_JACZBT010000011.1"/>
</dbReference>
<geneLocation type="plasmid" evidence="1">
    <name>pGTC3</name>
</geneLocation>
<sequence length="88" mass="10628">MLTKEEKNKLKNMVKENKTFHYAYVDRLRQEVRFYVNQCGSVSKAKESMEILTFLYSLFSEKELPEWYTTTDLEHDKKAIERLEQWAA</sequence>
<keyword evidence="1" id="KW-0614">Plasmid</keyword>
<name>A0A1W6QXT6_ENTFL</name>
<proteinExistence type="predicted"/>
<protein>
    <submittedName>
        <fullName evidence="1">Uncharacterized protein</fullName>
    </submittedName>
</protein>
<accession>A0A1W6QXT6</accession>
<reference evidence="1" key="1">
    <citation type="submission" date="2016-12" db="EMBL/GenBank/DDBJ databases">
        <title>Characterization of a Plasmid Isolated from Enterococcus faecalis found in the Fecal Material of a Blue Whale.</title>
        <authorList>
            <person name="McLaughlin R."/>
        </authorList>
    </citation>
    <scope>NUCLEOTIDE SEQUENCE</scope>
    <source>
        <strain evidence="1">3</strain>
        <plasmid evidence="1">pGTC3</plasmid>
    </source>
</reference>
<dbReference type="EMBL" id="KY303941">
    <property type="protein sequence ID" value="ARO46255.1"/>
    <property type="molecule type" value="Genomic_DNA"/>
</dbReference>
<organism evidence="1">
    <name type="scientific">Enterococcus faecalis</name>
    <name type="common">Streptococcus faecalis</name>
    <dbReference type="NCBI Taxonomy" id="1351"/>
    <lineage>
        <taxon>Bacteria</taxon>
        <taxon>Bacillati</taxon>
        <taxon>Bacillota</taxon>
        <taxon>Bacilli</taxon>
        <taxon>Lactobacillales</taxon>
        <taxon>Enterococcaceae</taxon>
        <taxon>Enterococcus</taxon>
    </lineage>
</organism>
<evidence type="ECO:0000313" key="1">
    <source>
        <dbReference type="EMBL" id="ARO46255.1"/>
    </source>
</evidence>
<dbReference type="AlphaFoldDB" id="A0A1W6QXT6"/>